<feature type="region of interest" description="Disordered" evidence="2">
    <location>
        <begin position="107"/>
        <end position="175"/>
    </location>
</feature>
<dbReference type="AlphaFoldDB" id="A0A210PSM9"/>
<dbReference type="InterPro" id="IPR032675">
    <property type="entry name" value="LRR_dom_sf"/>
</dbReference>
<feature type="coiled-coil region" evidence="1">
    <location>
        <begin position="321"/>
        <end position="415"/>
    </location>
</feature>
<dbReference type="Gene3D" id="3.80.10.10">
    <property type="entry name" value="Ribonuclease Inhibitor"/>
    <property type="match status" value="1"/>
</dbReference>
<feature type="compositionally biased region" description="Polar residues" evidence="2">
    <location>
        <begin position="264"/>
        <end position="278"/>
    </location>
</feature>
<name>A0A210PSM9_MIZYE</name>
<dbReference type="SUPFAM" id="SSF52058">
    <property type="entry name" value="L domain-like"/>
    <property type="match status" value="1"/>
</dbReference>
<dbReference type="PANTHER" id="PTHR33663:SF2">
    <property type="entry name" value="COILED-COIL DOMAIN-CONTAINING PROTEIN 177"/>
    <property type="match status" value="1"/>
</dbReference>
<comment type="caution">
    <text evidence="3">The sequence shown here is derived from an EMBL/GenBank/DDBJ whole genome shotgun (WGS) entry which is preliminary data.</text>
</comment>
<keyword evidence="1" id="KW-0175">Coiled coil</keyword>
<feature type="compositionally biased region" description="Basic and acidic residues" evidence="2">
    <location>
        <begin position="107"/>
        <end position="118"/>
    </location>
</feature>
<feature type="region of interest" description="Disordered" evidence="2">
    <location>
        <begin position="538"/>
        <end position="585"/>
    </location>
</feature>
<feature type="compositionally biased region" description="Polar residues" evidence="2">
    <location>
        <begin position="156"/>
        <end position="168"/>
    </location>
</feature>
<feature type="region of interest" description="Disordered" evidence="2">
    <location>
        <begin position="199"/>
        <end position="278"/>
    </location>
</feature>
<dbReference type="Pfam" id="PF15558">
    <property type="entry name" value="DUF4659"/>
    <property type="match status" value="1"/>
</dbReference>
<evidence type="ECO:0000256" key="1">
    <source>
        <dbReference type="SAM" id="Coils"/>
    </source>
</evidence>
<dbReference type="EMBL" id="NEDP02005525">
    <property type="protein sequence ID" value="OWF39462.1"/>
    <property type="molecule type" value="Genomic_DNA"/>
</dbReference>
<accession>A0A210PSM9</accession>
<dbReference type="STRING" id="6573.A0A210PSM9"/>
<dbReference type="PANTHER" id="PTHR33663">
    <property type="entry name" value="COILED-COIL DOMAIN-CONTAINING PROTEIN 177"/>
    <property type="match status" value="1"/>
</dbReference>
<sequence>MDSSYRSALMNESPNVGQLTSQMNELKIDLYNFEDPHYEDGKYVLTSPRSLEACAKLGVKPVDILYKPLAEFQEELLPQDVPLRTIYNIYDDHEQQRQIKLKMARDERNKLTEQEKQVRNRNKKINSGNKYSGLAKKSMRKSRLFRSNSDEDLSQVRGSVQRQRTAWATSIGHKRVSDTDINKRANELHEESLKLRNELLSKKERVRPRPKSAQSGRIKRKGSGRSSVARSRSRSTSNLSLNSSSGSRSCLLNKSSIKDARPISNPSLRKTLSSSSVDLRSTCITPRDEKILELMMSKGEEEKAVSRDRYMADLAWDIQRKREEEAKIASEMRRRELLAEENRIRHRRKVVTEKQRLEVEAEVLEARERSLRESAAQWKHSSHIQLTMRDMKLAERKEKEQLKKLSQERNRQLMEHDEDEMNELVLDKHRTDIHSAAQRKEAKLLQESMKKVMENRNKRNTFEDRRKLIDEITEQDQDHRKHSIHKRHSSAEVNLQLVTQQKENELRMSQLEREKRALSAKLSQKKLDQELEEWRSSVKSHRKAAERHATEVSAHNTDMKARKAHEERVLREQAQKSGIKKVHKEMETWRRDTEADLLWKDRKANAVLQDKETTIQQSRHVAHQSSKLRSELKEKYGSESFDKKAFRVELFHQIGFKKTRFKNRGIVLENSRRLEELATILKMDCAWIRLGWVDRISMSVIVGVVILLCTPVPGSGHEEKPEGNDLCGMKCSCRATIVRCFELVHFPKFFPQNTTKIYFEQLVTELLPADAFKSIPMVKTIEFSRSNIGRIAGCAFDGLPYLEDLYMVRTVIGSIATMAVSNIAPSASVVMQYVTVTTLETAAFSHLTNLTIFQIGNCTVHEMEPNAFSGISNVEKGFIITTTRLLDFNGPFLDDMQSVGKIVFTENTMGSFPCLALDSLVSPVNQLTISDNNINCTCVKLGTGDHLTEDEYVKKQLMKSMCVGLEASEKMTVSERLAKSSCKQTKCASFQSREVSRLSCKPERARPDDPNPNYYDGNAGNTSPIALQTLSLLILASLLFILT</sequence>
<feature type="coiled-coil region" evidence="1">
    <location>
        <begin position="501"/>
        <end position="528"/>
    </location>
</feature>
<reference evidence="3 4" key="1">
    <citation type="journal article" date="2017" name="Nat. Ecol. Evol.">
        <title>Scallop genome provides insights into evolution of bilaterian karyotype and development.</title>
        <authorList>
            <person name="Wang S."/>
            <person name="Zhang J."/>
            <person name="Jiao W."/>
            <person name="Li J."/>
            <person name="Xun X."/>
            <person name="Sun Y."/>
            <person name="Guo X."/>
            <person name="Huan P."/>
            <person name="Dong B."/>
            <person name="Zhang L."/>
            <person name="Hu X."/>
            <person name="Sun X."/>
            <person name="Wang J."/>
            <person name="Zhao C."/>
            <person name="Wang Y."/>
            <person name="Wang D."/>
            <person name="Huang X."/>
            <person name="Wang R."/>
            <person name="Lv J."/>
            <person name="Li Y."/>
            <person name="Zhang Z."/>
            <person name="Liu B."/>
            <person name="Lu W."/>
            <person name="Hui Y."/>
            <person name="Liang J."/>
            <person name="Zhou Z."/>
            <person name="Hou R."/>
            <person name="Li X."/>
            <person name="Liu Y."/>
            <person name="Li H."/>
            <person name="Ning X."/>
            <person name="Lin Y."/>
            <person name="Zhao L."/>
            <person name="Xing Q."/>
            <person name="Dou J."/>
            <person name="Li Y."/>
            <person name="Mao J."/>
            <person name="Guo H."/>
            <person name="Dou H."/>
            <person name="Li T."/>
            <person name="Mu C."/>
            <person name="Jiang W."/>
            <person name="Fu Q."/>
            <person name="Fu X."/>
            <person name="Miao Y."/>
            <person name="Liu J."/>
            <person name="Yu Q."/>
            <person name="Li R."/>
            <person name="Liao H."/>
            <person name="Li X."/>
            <person name="Kong Y."/>
            <person name="Jiang Z."/>
            <person name="Chourrout D."/>
            <person name="Li R."/>
            <person name="Bao Z."/>
        </authorList>
    </citation>
    <scope>NUCLEOTIDE SEQUENCE [LARGE SCALE GENOMIC DNA]</scope>
    <source>
        <strain evidence="3 4">PY_sf001</strain>
    </source>
</reference>
<keyword evidence="4" id="KW-1185">Reference proteome</keyword>
<feature type="compositionally biased region" description="Basic and acidic residues" evidence="2">
    <location>
        <begin position="557"/>
        <end position="574"/>
    </location>
</feature>
<dbReference type="InterPro" id="IPR029090">
    <property type="entry name" value="DUF4659"/>
</dbReference>
<gene>
    <name evidence="3" type="ORF">KP79_PYT19862</name>
</gene>
<evidence type="ECO:0000256" key="2">
    <source>
        <dbReference type="SAM" id="MobiDB-lite"/>
    </source>
</evidence>
<proteinExistence type="predicted"/>
<feature type="compositionally biased region" description="Low complexity" evidence="2">
    <location>
        <begin position="224"/>
        <end position="255"/>
    </location>
</feature>
<dbReference type="Proteomes" id="UP000242188">
    <property type="component" value="Unassembled WGS sequence"/>
</dbReference>
<evidence type="ECO:0000313" key="4">
    <source>
        <dbReference type="Proteomes" id="UP000242188"/>
    </source>
</evidence>
<organism evidence="3 4">
    <name type="scientific">Mizuhopecten yessoensis</name>
    <name type="common">Japanese scallop</name>
    <name type="synonym">Patinopecten yessoensis</name>
    <dbReference type="NCBI Taxonomy" id="6573"/>
    <lineage>
        <taxon>Eukaryota</taxon>
        <taxon>Metazoa</taxon>
        <taxon>Spiralia</taxon>
        <taxon>Lophotrochozoa</taxon>
        <taxon>Mollusca</taxon>
        <taxon>Bivalvia</taxon>
        <taxon>Autobranchia</taxon>
        <taxon>Pteriomorphia</taxon>
        <taxon>Pectinida</taxon>
        <taxon>Pectinoidea</taxon>
        <taxon>Pectinidae</taxon>
        <taxon>Mizuhopecten</taxon>
    </lineage>
</organism>
<dbReference type="OrthoDB" id="6132944at2759"/>
<protein>
    <submittedName>
        <fullName evidence="3">Uncharacterized protein</fullName>
    </submittedName>
</protein>
<evidence type="ECO:0000313" key="3">
    <source>
        <dbReference type="EMBL" id="OWF39462.1"/>
    </source>
</evidence>